<proteinExistence type="predicted"/>
<comment type="caution">
    <text evidence="1">The sequence shown here is derived from an EMBL/GenBank/DDBJ whole genome shotgun (WGS) entry which is preliminary data.</text>
</comment>
<evidence type="ECO:0000313" key="2">
    <source>
        <dbReference type="Proteomes" id="UP001207468"/>
    </source>
</evidence>
<organism evidence="1 2">
    <name type="scientific">Russula earlei</name>
    <dbReference type="NCBI Taxonomy" id="71964"/>
    <lineage>
        <taxon>Eukaryota</taxon>
        <taxon>Fungi</taxon>
        <taxon>Dikarya</taxon>
        <taxon>Basidiomycota</taxon>
        <taxon>Agaricomycotina</taxon>
        <taxon>Agaricomycetes</taxon>
        <taxon>Russulales</taxon>
        <taxon>Russulaceae</taxon>
        <taxon>Russula</taxon>
    </lineage>
</organism>
<keyword evidence="2" id="KW-1185">Reference proteome</keyword>
<protein>
    <submittedName>
        <fullName evidence="1">Uncharacterized protein</fullName>
    </submittedName>
</protein>
<gene>
    <name evidence="1" type="ORF">F5148DRAFT_632663</name>
</gene>
<sequence>MFIDCKLPKWLAALLSSYRETGTAVRLNSPAAHSAITSIHFPLGVPFPLFPILPSLPLFLSSPLIPADSASSMIGATPTLSPIRTTTIEHLDHLLRTTAATPPRSSSYPPQPSTADHRHPRQTQPTTRNQYQFVPQHPLPTSSDAFNYFPSLPIDERPSHSHRQPSAPDPLQQQGWHPELSHPSDSTYIETLISQYPLDPQNETHTQHLLARFGSHSRVGPRKSSDHIPYLDQSHTAVFRSRLLQCPHRHRASSP</sequence>
<evidence type="ECO:0000313" key="1">
    <source>
        <dbReference type="EMBL" id="KAI9449691.1"/>
    </source>
</evidence>
<dbReference type="Proteomes" id="UP001207468">
    <property type="component" value="Unassembled WGS sequence"/>
</dbReference>
<name>A0ACC0TWA7_9AGAM</name>
<dbReference type="EMBL" id="JAGFNK010000480">
    <property type="protein sequence ID" value="KAI9449691.1"/>
    <property type="molecule type" value="Genomic_DNA"/>
</dbReference>
<reference evidence="1" key="1">
    <citation type="submission" date="2021-03" db="EMBL/GenBank/DDBJ databases">
        <title>Evolutionary priming and transition to the ectomycorrhizal habit in an iconic lineage of mushroom-forming fungi: is preadaptation a requirement?</title>
        <authorList>
            <consortium name="DOE Joint Genome Institute"/>
            <person name="Looney B.P."/>
            <person name="Miyauchi S."/>
            <person name="Morin E."/>
            <person name="Drula E."/>
            <person name="Courty P.E."/>
            <person name="Chicoki N."/>
            <person name="Fauchery L."/>
            <person name="Kohler A."/>
            <person name="Kuo A."/>
            <person name="LaButti K."/>
            <person name="Pangilinan J."/>
            <person name="Lipzen A."/>
            <person name="Riley R."/>
            <person name="Andreopoulos W."/>
            <person name="He G."/>
            <person name="Johnson J."/>
            <person name="Barry K.W."/>
            <person name="Grigoriev I.V."/>
            <person name="Nagy L."/>
            <person name="Hibbett D."/>
            <person name="Henrissat B."/>
            <person name="Matheny P.B."/>
            <person name="Labbe J."/>
            <person name="Martin A.F."/>
        </authorList>
    </citation>
    <scope>NUCLEOTIDE SEQUENCE</scope>
    <source>
        <strain evidence="1">BPL698</strain>
    </source>
</reference>
<accession>A0ACC0TWA7</accession>